<dbReference type="PANTHER" id="PTHR46442">
    <property type="entry name" value="DIRIGENT PROTEIN"/>
    <property type="match status" value="1"/>
</dbReference>
<sequence>MENAKGSIDFSGAADPLTNKTRDISVIGGTADFFMARGVAALTTDAFHFDHRRKKLYC</sequence>
<evidence type="ECO:0000313" key="3">
    <source>
        <dbReference type="Proteomes" id="UP001415857"/>
    </source>
</evidence>
<protein>
    <recommendedName>
        <fullName evidence="1">Dirigent protein</fullName>
    </recommendedName>
</protein>
<comment type="caution">
    <text evidence="2">The sequence shown here is derived from an EMBL/GenBank/DDBJ whole genome shotgun (WGS) entry which is preliminary data.</text>
</comment>
<name>A0AAP0WQE8_LIQFO</name>
<dbReference type="Pfam" id="PF03018">
    <property type="entry name" value="Dirigent"/>
    <property type="match status" value="1"/>
</dbReference>
<keyword evidence="1" id="KW-0964">Secreted</keyword>
<dbReference type="EMBL" id="JBBPBK010000010">
    <property type="protein sequence ID" value="KAK9276249.1"/>
    <property type="molecule type" value="Genomic_DNA"/>
</dbReference>
<dbReference type="Proteomes" id="UP001415857">
    <property type="component" value="Unassembled WGS sequence"/>
</dbReference>
<reference evidence="2 3" key="1">
    <citation type="journal article" date="2024" name="Plant J.">
        <title>Genome sequences and population genomics reveal climatic adaptation and genomic divergence between two closely related sweetgum species.</title>
        <authorList>
            <person name="Xu W.Q."/>
            <person name="Ren C.Q."/>
            <person name="Zhang X.Y."/>
            <person name="Comes H.P."/>
            <person name="Liu X.H."/>
            <person name="Li Y.G."/>
            <person name="Kettle C.J."/>
            <person name="Jalonen R."/>
            <person name="Gaisberger H."/>
            <person name="Ma Y.Z."/>
            <person name="Qiu Y.X."/>
        </authorList>
    </citation>
    <scope>NUCLEOTIDE SEQUENCE [LARGE SCALE GENOMIC DNA]</scope>
    <source>
        <strain evidence="2">Hangzhou</strain>
    </source>
</reference>
<keyword evidence="3" id="KW-1185">Reference proteome</keyword>
<comment type="similarity">
    <text evidence="1">Belongs to the plant dirigent protein family.</text>
</comment>
<accession>A0AAP0WQE8</accession>
<keyword evidence="1" id="KW-0052">Apoplast</keyword>
<gene>
    <name evidence="2" type="ORF">L1049_005780</name>
</gene>
<organism evidence="2 3">
    <name type="scientific">Liquidambar formosana</name>
    <name type="common">Formosan gum</name>
    <dbReference type="NCBI Taxonomy" id="63359"/>
    <lineage>
        <taxon>Eukaryota</taxon>
        <taxon>Viridiplantae</taxon>
        <taxon>Streptophyta</taxon>
        <taxon>Embryophyta</taxon>
        <taxon>Tracheophyta</taxon>
        <taxon>Spermatophyta</taxon>
        <taxon>Magnoliopsida</taxon>
        <taxon>eudicotyledons</taxon>
        <taxon>Gunneridae</taxon>
        <taxon>Pentapetalae</taxon>
        <taxon>Saxifragales</taxon>
        <taxon>Altingiaceae</taxon>
        <taxon>Liquidambar</taxon>
    </lineage>
</organism>
<comment type="function">
    <text evidence="1">Dirigent proteins impart stereoselectivity on the phenoxy radical-coupling reaction, yielding optically active lignans from two molecules of coniferyl alcohol in the biosynthesis of lignans, flavonolignans, and alkaloids and thus plays a central role in plant secondary metabolism.</text>
</comment>
<dbReference type="InterPro" id="IPR004265">
    <property type="entry name" value="Dirigent"/>
</dbReference>
<comment type="subcellular location">
    <subcellularLocation>
        <location evidence="1">Secreted</location>
        <location evidence="1">Extracellular space</location>
        <location evidence="1">Apoplast</location>
    </subcellularLocation>
</comment>
<dbReference type="PANTHER" id="PTHR46442:SF4">
    <property type="entry name" value="DIRIGENT PROTEIN"/>
    <property type="match status" value="1"/>
</dbReference>
<evidence type="ECO:0000256" key="1">
    <source>
        <dbReference type="RuleBase" id="RU363099"/>
    </source>
</evidence>
<dbReference type="GO" id="GO:0048046">
    <property type="term" value="C:apoplast"/>
    <property type="evidence" value="ECO:0007669"/>
    <property type="project" value="UniProtKB-SubCell"/>
</dbReference>
<comment type="subunit">
    <text evidence="1">Homodimer.</text>
</comment>
<proteinExistence type="inferred from homology"/>
<dbReference type="AlphaFoldDB" id="A0AAP0WQE8"/>
<evidence type="ECO:0000313" key="2">
    <source>
        <dbReference type="EMBL" id="KAK9276249.1"/>
    </source>
</evidence>